<evidence type="ECO:0000313" key="3">
    <source>
        <dbReference type="Proteomes" id="UP001164020"/>
    </source>
</evidence>
<protein>
    <recommendedName>
        <fullName evidence="4">AAA domain-containing protein</fullName>
    </recommendedName>
</protein>
<dbReference type="Gene3D" id="3.40.50.300">
    <property type="entry name" value="P-loop containing nucleotide triphosphate hydrolases"/>
    <property type="match status" value="1"/>
</dbReference>
<reference evidence="2" key="1">
    <citation type="submission" date="2022-12" db="EMBL/GenBank/DDBJ databases">
        <title>Jiella pelagia sp. nov., isolated from phosphonate enriched culture of Northwest Pacific surface seawater.</title>
        <authorList>
            <person name="Shin D.Y."/>
            <person name="Hwang C.Y."/>
        </authorList>
    </citation>
    <scope>NUCLEOTIDE SEQUENCE</scope>
    <source>
        <strain evidence="2">HL-NP1</strain>
    </source>
</reference>
<feature type="compositionally biased region" description="Basic residues" evidence="1">
    <location>
        <begin position="169"/>
        <end position="178"/>
    </location>
</feature>
<dbReference type="SUPFAM" id="SSF52540">
    <property type="entry name" value="P-loop containing nucleoside triphosphate hydrolases"/>
    <property type="match status" value="1"/>
</dbReference>
<feature type="region of interest" description="Disordered" evidence="1">
    <location>
        <begin position="147"/>
        <end position="183"/>
    </location>
</feature>
<evidence type="ECO:0000313" key="2">
    <source>
        <dbReference type="EMBL" id="WAP69106.1"/>
    </source>
</evidence>
<name>A0ABY7BZ18_9HYPH</name>
<organism evidence="2 3">
    <name type="scientific">Jiella pelagia</name>
    <dbReference type="NCBI Taxonomy" id="2986949"/>
    <lineage>
        <taxon>Bacteria</taxon>
        <taxon>Pseudomonadati</taxon>
        <taxon>Pseudomonadota</taxon>
        <taxon>Alphaproteobacteria</taxon>
        <taxon>Hyphomicrobiales</taxon>
        <taxon>Aurantimonadaceae</taxon>
        <taxon>Jiella</taxon>
    </lineage>
</organism>
<dbReference type="Proteomes" id="UP001164020">
    <property type="component" value="Chromosome"/>
</dbReference>
<keyword evidence="3" id="KW-1185">Reference proteome</keyword>
<evidence type="ECO:0008006" key="4">
    <source>
        <dbReference type="Google" id="ProtNLM"/>
    </source>
</evidence>
<gene>
    <name evidence="2" type="ORF">OH818_01890</name>
</gene>
<dbReference type="Pfam" id="PF13671">
    <property type="entry name" value="AAA_33"/>
    <property type="match status" value="1"/>
</dbReference>
<feature type="compositionally biased region" description="Basic and acidic residues" evidence="1">
    <location>
        <begin position="147"/>
        <end position="163"/>
    </location>
</feature>
<dbReference type="EMBL" id="CP114029">
    <property type="protein sequence ID" value="WAP69106.1"/>
    <property type="molecule type" value="Genomic_DNA"/>
</dbReference>
<dbReference type="InterPro" id="IPR027417">
    <property type="entry name" value="P-loop_NTPase"/>
</dbReference>
<accession>A0ABY7BZ18</accession>
<proteinExistence type="predicted"/>
<sequence length="205" mass="22233">MKQAIIVNGVPASGKSTVGALLTRALLDAGLMAVPLGLDVVKEALFIEVGIGDREYNRMLGRASYRSIFDTIAGFPSELVPVIDAWHGFQPQSVLQGHLARAGIERVVEVWCAVSPEAAAGRYRARTEARHAGHPPAAYADEALRAGETRPPDGARAGHRDRYGTPLAARRHGSHPRASRAGWVERRRVPSNVVLKTWLRGRRPA</sequence>
<evidence type="ECO:0000256" key="1">
    <source>
        <dbReference type="SAM" id="MobiDB-lite"/>
    </source>
</evidence>
<dbReference type="RefSeq" id="WP_268881545.1">
    <property type="nucleotide sequence ID" value="NZ_CP114029.1"/>
</dbReference>